<comment type="similarity">
    <text evidence="2">Belongs to the 4-toluene sulfonate uptake permease (TSUP) (TC 2.A.102) family.</text>
</comment>
<keyword evidence="5 6" id="KW-0472">Membrane</keyword>
<evidence type="ECO:0000313" key="9">
    <source>
        <dbReference type="RefSeq" id="XP_010931407.1"/>
    </source>
</evidence>
<keyword evidence="3 6" id="KW-0812">Transmembrane</keyword>
<keyword evidence="8" id="KW-1185">Reference proteome</keyword>
<dbReference type="InParanoid" id="A0A6I9S0R8"/>
<organism evidence="8 9">
    <name type="scientific">Elaeis guineensis var. tenera</name>
    <name type="common">Oil palm</name>
    <dbReference type="NCBI Taxonomy" id="51953"/>
    <lineage>
        <taxon>Eukaryota</taxon>
        <taxon>Viridiplantae</taxon>
        <taxon>Streptophyta</taxon>
        <taxon>Embryophyta</taxon>
        <taxon>Tracheophyta</taxon>
        <taxon>Spermatophyta</taxon>
        <taxon>Magnoliopsida</taxon>
        <taxon>Liliopsida</taxon>
        <taxon>Arecaceae</taxon>
        <taxon>Arecoideae</taxon>
        <taxon>Cocoseae</taxon>
        <taxon>Elaeidinae</taxon>
        <taxon>Elaeis</taxon>
    </lineage>
</organism>
<evidence type="ECO:0000256" key="6">
    <source>
        <dbReference type="SAM" id="Phobius"/>
    </source>
</evidence>
<dbReference type="GO" id="GO:0031464">
    <property type="term" value="C:Cul4A-RING E3 ubiquitin ligase complex"/>
    <property type="evidence" value="ECO:0007669"/>
    <property type="project" value="TreeGrafter"/>
</dbReference>
<dbReference type="GO" id="GO:0016567">
    <property type="term" value="P:protein ubiquitination"/>
    <property type="evidence" value="ECO:0007669"/>
    <property type="project" value="TreeGrafter"/>
</dbReference>
<dbReference type="RefSeq" id="XP_010931407.1">
    <property type="nucleotide sequence ID" value="XM_010933105.3"/>
</dbReference>
<dbReference type="KEGG" id="egu:105052329"/>
<feature type="transmembrane region" description="Helical" evidence="6">
    <location>
        <begin position="437"/>
        <end position="462"/>
    </location>
</feature>
<protein>
    <submittedName>
        <fullName evidence="9">Sulfite exporter TauE/SafE family protein 5</fullName>
    </submittedName>
</protein>
<evidence type="ECO:0000256" key="3">
    <source>
        <dbReference type="ARBA" id="ARBA00022692"/>
    </source>
</evidence>
<keyword evidence="7" id="KW-0732">Signal</keyword>
<evidence type="ECO:0000256" key="7">
    <source>
        <dbReference type="SAM" id="SignalP"/>
    </source>
</evidence>
<feature type="chain" id="PRO_5027106027" evidence="7">
    <location>
        <begin position="39"/>
        <end position="477"/>
    </location>
</feature>
<feature type="signal peptide" evidence="7">
    <location>
        <begin position="1"/>
        <end position="38"/>
    </location>
</feature>
<dbReference type="GO" id="GO:0016020">
    <property type="term" value="C:membrane"/>
    <property type="evidence" value="ECO:0007669"/>
    <property type="project" value="UniProtKB-SubCell"/>
</dbReference>
<dbReference type="FunCoup" id="A0A6I9S0R8">
    <property type="interactions" value="236"/>
</dbReference>
<dbReference type="Proteomes" id="UP000504607">
    <property type="component" value="Chromosome 1"/>
</dbReference>
<evidence type="ECO:0000256" key="5">
    <source>
        <dbReference type="ARBA" id="ARBA00023136"/>
    </source>
</evidence>
<feature type="transmembrane region" description="Helical" evidence="6">
    <location>
        <begin position="407"/>
        <end position="425"/>
    </location>
</feature>
<dbReference type="PANTHER" id="PTHR14255">
    <property type="entry name" value="CEREBLON"/>
    <property type="match status" value="1"/>
</dbReference>
<dbReference type="OrthoDB" id="434519at2759"/>
<gene>
    <name evidence="9" type="primary">LOC105052329</name>
</gene>
<dbReference type="GeneID" id="105052329"/>
<keyword evidence="4 6" id="KW-1133">Transmembrane helix</keyword>
<feature type="transmembrane region" description="Helical" evidence="6">
    <location>
        <begin position="285"/>
        <end position="307"/>
    </location>
</feature>
<dbReference type="Pfam" id="PF01925">
    <property type="entry name" value="TauE"/>
    <property type="match status" value="2"/>
</dbReference>
<proteinExistence type="inferred from homology"/>
<feature type="transmembrane region" description="Helical" evidence="6">
    <location>
        <begin position="339"/>
        <end position="363"/>
    </location>
</feature>
<accession>A0A6I9S0R8</accession>
<dbReference type="AlphaFoldDB" id="A0A6I9S0R8"/>
<evidence type="ECO:0000256" key="2">
    <source>
        <dbReference type="ARBA" id="ARBA00009142"/>
    </source>
</evidence>
<evidence type="ECO:0000256" key="1">
    <source>
        <dbReference type="ARBA" id="ARBA00004141"/>
    </source>
</evidence>
<evidence type="ECO:0000313" key="8">
    <source>
        <dbReference type="Proteomes" id="UP000504607"/>
    </source>
</evidence>
<evidence type="ECO:0000256" key="4">
    <source>
        <dbReference type="ARBA" id="ARBA00022989"/>
    </source>
</evidence>
<comment type="subcellular location">
    <subcellularLocation>
        <location evidence="1">Membrane</location>
        <topology evidence="1">Multi-pass membrane protein</topology>
    </subcellularLocation>
</comment>
<feature type="transmembrane region" description="Helical" evidence="6">
    <location>
        <begin position="163"/>
        <end position="190"/>
    </location>
</feature>
<sequence>MSATSAPKLPGSMGNSLNFLKRILLPLIILSVAHLAASQETQHKSQPHGLEHLLPQLSHRGNHQLELQKEESRAEYRIIIAWILCFIAASVSSAGGVGGGSLYLPILNLVAGLDLKSSTSHSAFMVTAGSLSNVLYNIFFASPGPGGKTLINYEICLLSEPCMLLGVSIGVVCNIMFPEWLITALFAAFLASSTYKTCSAGFKFWRLETEEVRRGEAFRLERGGNEVDEKGMEEPFLGGGEGGGLRVPWKDLVVLLMIWLCFFVLHVLLGDKAGKGVVNIKPCGVAYWLITLSQVPFAIVFTAYILYDKKKKRLQPQSQQDIDGKDIAAETRMEALPMFVFPSAALFTGVLGGLFGIGGGLLINPVLLQIGIPPQITAATTTFIVLFSASMSMVQYVILGMKGIGRASIYAAVSFVASALGLAIIEKAIQKSGRVSIIVFMVSMVMVLSTVSITCFGAIDVWRQYTTGSYMGFKPPC</sequence>
<dbReference type="PANTHER" id="PTHR14255:SF3">
    <property type="entry name" value="SULFITE EXPORTER TAUE_SAFE FAMILY PROTEIN 5-RELATED"/>
    <property type="match status" value="1"/>
</dbReference>
<dbReference type="InterPro" id="IPR002781">
    <property type="entry name" value="TM_pro_TauE-like"/>
</dbReference>
<feature type="transmembrane region" description="Helical" evidence="6">
    <location>
        <begin position="375"/>
        <end position="398"/>
    </location>
</feature>
<name>A0A6I9S0R8_ELAGV</name>
<feature type="transmembrane region" description="Helical" evidence="6">
    <location>
        <begin position="252"/>
        <end position="269"/>
    </location>
</feature>
<feature type="transmembrane region" description="Helical" evidence="6">
    <location>
        <begin position="79"/>
        <end position="111"/>
    </location>
</feature>
<reference evidence="9" key="1">
    <citation type="submission" date="2025-08" db="UniProtKB">
        <authorList>
            <consortium name="RefSeq"/>
        </authorList>
    </citation>
    <scope>IDENTIFICATION</scope>
</reference>